<organism evidence="1">
    <name type="scientific">Fagus sylvatica</name>
    <name type="common">Beechnut</name>
    <dbReference type="NCBI Taxonomy" id="28930"/>
    <lineage>
        <taxon>Eukaryota</taxon>
        <taxon>Viridiplantae</taxon>
        <taxon>Streptophyta</taxon>
        <taxon>Embryophyta</taxon>
        <taxon>Tracheophyta</taxon>
        <taxon>Spermatophyta</taxon>
        <taxon>Magnoliopsida</taxon>
        <taxon>eudicotyledons</taxon>
        <taxon>Gunneridae</taxon>
        <taxon>Pentapetalae</taxon>
        <taxon>rosids</taxon>
        <taxon>fabids</taxon>
        <taxon>Fagales</taxon>
        <taxon>Fagaceae</taxon>
        <taxon>Fagus</taxon>
    </lineage>
</organism>
<reference evidence="1" key="1">
    <citation type="submission" date="2018-02" db="EMBL/GenBank/DDBJ databases">
        <authorList>
            <person name="Cohen D.B."/>
            <person name="Kent A.D."/>
        </authorList>
    </citation>
    <scope>NUCLEOTIDE SEQUENCE</scope>
</reference>
<accession>A0A2N9EBT1</accession>
<dbReference type="EMBL" id="OIVN01000001">
    <property type="protein sequence ID" value="SPC72173.1"/>
    <property type="molecule type" value="Genomic_DNA"/>
</dbReference>
<dbReference type="AlphaFoldDB" id="A0A2N9EBT1"/>
<sequence>MQADQTVISLRPGGGGGRCSAWYQIPHPSLRLFFFFFLFRFSDSALPWRSRFHTQGPFKQDLAGSNEILPDLVRSRQI</sequence>
<gene>
    <name evidence="1" type="ORF">FSB_LOCUS55</name>
</gene>
<protein>
    <submittedName>
        <fullName evidence="1">Uncharacterized protein</fullName>
    </submittedName>
</protein>
<proteinExistence type="predicted"/>
<evidence type="ECO:0000313" key="1">
    <source>
        <dbReference type="EMBL" id="SPC72173.1"/>
    </source>
</evidence>
<name>A0A2N9EBT1_FAGSY</name>